<comment type="caution">
    <text evidence="3">The sequence shown here is derived from an EMBL/GenBank/DDBJ whole genome shotgun (WGS) entry which is preliminary data.</text>
</comment>
<feature type="compositionally biased region" description="Polar residues" evidence="1">
    <location>
        <begin position="558"/>
        <end position="567"/>
    </location>
</feature>
<dbReference type="Proteomes" id="UP000735302">
    <property type="component" value="Unassembled WGS sequence"/>
</dbReference>
<dbReference type="Pfam" id="PF04326">
    <property type="entry name" value="SLFN_AlbA_2"/>
    <property type="match status" value="1"/>
</dbReference>
<dbReference type="EMBL" id="BLXT01007679">
    <property type="protein sequence ID" value="GFO41383.1"/>
    <property type="molecule type" value="Genomic_DNA"/>
</dbReference>
<sequence length="606" mass="67244">MPQSSNQEEFGFFIGPLKKKHPDKIANRLFRLLNCVGIKCSDVTMISVNPHDGFARVQLLSDSVEDYALKALQEVRAVMDLYDLRLLTEKPQNLMVERIGSRKFPAHHISNNRLQISKPVTEQQRVNKEKRGTSCKPEHKKPSDEELKLSRSEGSKLQKPHSSITTPTKRFSPAADPQELTSESEDNLVHVCEIISLSRTSSSSPSPASFEELEEEDLEDYSESKIVPKMPAPKSTNRQTSENSSSSSSALSSCTLYGLSNQSLTAMKPETVKSIPPASRSAVDNKEKIDVLEANSLSSGWKSVPHLAVWPPGIQEQAVTLRNAMALKNDENFDAFQRFAYRKESPKTHGTIQSSSAQRNFSPADDLQKRSEVNGNLIPQLVGYQKHEEDDARQKATPSTAPGVIQTERNKPTNIMVHAKTSTDTVGPSFCSGPSFYVEGQDLNVSGANVYLDPGNIVLGNVRKFRLLVGRRVCALLNSGGGVLYFGVDPSNATVKGLPISHKYEDALRLDIDRQIKLITPLVPTSAYKVNFVNVMLETGHLIPDVRVLVIEVMNPSEYPSSSSATHSSERDDEDDYSSSWPSVEEKYRFKEEIYVWEDGSAKISF</sequence>
<name>A0AAV4DAU9_9GAST</name>
<evidence type="ECO:0000256" key="1">
    <source>
        <dbReference type="SAM" id="MobiDB-lite"/>
    </source>
</evidence>
<evidence type="ECO:0000259" key="2">
    <source>
        <dbReference type="Pfam" id="PF04326"/>
    </source>
</evidence>
<organism evidence="3 4">
    <name type="scientific">Plakobranchus ocellatus</name>
    <dbReference type="NCBI Taxonomy" id="259542"/>
    <lineage>
        <taxon>Eukaryota</taxon>
        <taxon>Metazoa</taxon>
        <taxon>Spiralia</taxon>
        <taxon>Lophotrochozoa</taxon>
        <taxon>Mollusca</taxon>
        <taxon>Gastropoda</taxon>
        <taxon>Heterobranchia</taxon>
        <taxon>Euthyneura</taxon>
        <taxon>Panpulmonata</taxon>
        <taxon>Sacoglossa</taxon>
        <taxon>Placobranchoidea</taxon>
        <taxon>Plakobranchidae</taxon>
        <taxon>Plakobranchus</taxon>
    </lineage>
</organism>
<proteinExistence type="predicted"/>
<feature type="compositionally biased region" description="Polar residues" evidence="1">
    <location>
        <begin position="348"/>
        <end position="361"/>
    </location>
</feature>
<dbReference type="Gene3D" id="3.30.950.30">
    <property type="entry name" value="Schlafen, AAA domain"/>
    <property type="match status" value="1"/>
</dbReference>
<feature type="region of interest" description="Disordered" evidence="1">
    <location>
        <begin position="385"/>
        <end position="406"/>
    </location>
</feature>
<feature type="compositionally biased region" description="Low complexity" evidence="1">
    <location>
        <begin position="241"/>
        <end position="252"/>
    </location>
</feature>
<feature type="compositionally biased region" description="Basic and acidic residues" evidence="1">
    <location>
        <begin position="125"/>
        <end position="156"/>
    </location>
</feature>
<evidence type="ECO:0000313" key="4">
    <source>
        <dbReference type="Proteomes" id="UP000735302"/>
    </source>
</evidence>
<feature type="domain" description="Schlafen AlbA-2" evidence="2">
    <location>
        <begin position="469"/>
        <end position="571"/>
    </location>
</feature>
<gene>
    <name evidence="3" type="ORF">PoB_006788800</name>
</gene>
<dbReference type="PANTHER" id="PTHR12155:SF41">
    <property type="entry name" value="SCHLAFEN ALBA-2 DOMAIN-CONTAINING PROTEIN"/>
    <property type="match status" value="1"/>
</dbReference>
<dbReference type="AlphaFoldDB" id="A0AAV4DAU9"/>
<feature type="compositionally biased region" description="Polar residues" evidence="1">
    <location>
        <begin position="110"/>
        <end position="124"/>
    </location>
</feature>
<reference evidence="3 4" key="1">
    <citation type="journal article" date="2021" name="Elife">
        <title>Chloroplast acquisition without the gene transfer in kleptoplastic sea slugs, Plakobranchus ocellatus.</title>
        <authorList>
            <person name="Maeda T."/>
            <person name="Takahashi S."/>
            <person name="Yoshida T."/>
            <person name="Shimamura S."/>
            <person name="Takaki Y."/>
            <person name="Nagai Y."/>
            <person name="Toyoda A."/>
            <person name="Suzuki Y."/>
            <person name="Arimoto A."/>
            <person name="Ishii H."/>
            <person name="Satoh N."/>
            <person name="Nishiyama T."/>
            <person name="Hasebe M."/>
            <person name="Maruyama T."/>
            <person name="Minagawa J."/>
            <person name="Obokata J."/>
            <person name="Shigenobu S."/>
        </authorList>
    </citation>
    <scope>NUCLEOTIDE SEQUENCE [LARGE SCALE GENOMIC DNA]</scope>
</reference>
<feature type="compositionally biased region" description="Basic and acidic residues" evidence="1">
    <location>
        <begin position="385"/>
        <end position="394"/>
    </location>
</feature>
<feature type="compositionally biased region" description="Polar residues" evidence="1">
    <location>
        <begin position="160"/>
        <end position="169"/>
    </location>
</feature>
<feature type="region of interest" description="Disordered" evidence="1">
    <location>
        <begin position="198"/>
        <end position="252"/>
    </location>
</feature>
<accession>A0AAV4DAU9</accession>
<evidence type="ECO:0000313" key="3">
    <source>
        <dbReference type="EMBL" id="GFO41383.1"/>
    </source>
</evidence>
<dbReference type="InterPro" id="IPR007421">
    <property type="entry name" value="Schlafen_AlbA_2_dom"/>
</dbReference>
<dbReference type="InterPro" id="IPR038461">
    <property type="entry name" value="Schlafen_AlbA_2_dom_sf"/>
</dbReference>
<feature type="region of interest" description="Disordered" evidence="1">
    <location>
        <begin position="558"/>
        <end position="582"/>
    </location>
</feature>
<feature type="region of interest" description="Disordered" evidence="1">
    <location>
        <begin position="110"/>
        <end position="185"/>
    </location>
</feature>
<feature type="compositionally biased region" description="Acidic residues" evidence="1">
    <location>
        <begin position="211"/>
        <end position="221"/>
    </location>
</feature>
<dbReference type="InterPro" id="IPR029684">
    <property type="entry name" value="Schlafen"/>
</dbReference>
<feature type="region of interest" description="Disordered" evidence="1">
    <location>
        <begin position="344"/>
        <end position="366"/>
    </location>
</feature>
<keyword evidence="4" id="KW-1185">Reference proteome</keyword>
<feature type="compositionally biased region" description="Low complexity" evidence="1">
    <location>
        <begin position="198"/>
        <end position="210"/>
    </location>
</feature>
<protein>
    <submittedName>
        <fullName evidence="3">Schlafen-like protein 1</fullName>
    </submittedName>
</protein>
<dbReference type="PANTHER" id="PTHR12155">
    <property type="entry name" value="SCHLAFEN"/>
    <property type="match status" value="1"/>
</dbReference>